<name>A0A316VS20_9BASI</name>
<evidence type="ECO:0000313" key="2">
    <source>
        <dbReference type="Proteomes" id="UP000245783"/>
    </source>
</evidence>
<reference evidence="1 2" key="1">
    <citation type="journal article" date="2018" name="Mol. Biol. Evol.">
        <title>Broad Genomic Sampling Reveals a Smut Pathogenic Ancestry of the Fungal Clade Ustilaginomycotina.</title>
        <authorList>
            <person name="Kijpornyongpan T."/>
            <person name="Mondo S.J."/>
            <person name="Barry K."/>
            <person name="Sandor L."/>
            <person name="Lee J."/>
            <person name="Lipzen A."/>
            <person name="Pangilinan J."/>
            <person name="LaButti K."/>
            <person name="Hainaut M."/>
            <person name="Henrissat B."/>
            <person name="Grigoriev I.V."/>
            <person name="Spatafora J.W."/>
            <person name="Aime M.C."/>
        </authorList>
    </citation>
    <scope>NUCLEOTIDE SEQUENCE [LARGE SCALE GENOMIC DNA]</scope>
    <source>
        <strain evidence="1 2">MCA 4658</strain>
    </source>
</reference>
<dbReference type="AlphaFoldDB" id="A0A316VS20"/>
<dbReference type="InParanoid" id="A0A316VS20"/>
<evidence type="ECO:0000313" key="1">
    <source>
        <dbReference type="EMBL" id="PWN40397.1"/>
    </source>
</evidence>
<protein>
    <submittedName>
        <fullName evidence="1">Uncharacterized protein</fullName>
    </submittedName>
</protein>
<organism evidence="1 2">
    <name type="scientific">Ceraceosorus guamensis</name>
    <dbReference type="NCBI Taxonomy" id="1522189"/>
    <lineage>
        <taxon>Eukaryota</taxon>
        <taxon>Fungi</taxon>
        <taxon>Dikarya</taxon>
        <taxon>Basidiomycota</taxon>
        <taxon>Ustilaginomycotina</taxon>
        <taxon>Exobasidiomycetes</taxon>
        <taxon>Ceraceosorales</taxon>
        <taxon>Ceraceosoraceae</taxon>
        <taxon>Ceraceosorus</taxon>
    </lineage>
</organism>
<sequence length="182" mass="19992">MTRPFTVAVAVNSCSKHDLFPSLFLPPPTPLAKYGRLLRPHRCDSRVSHNIPSSVRAHKNFARARAPPKKSNSVFPSRWHHAGTRASPLPFLPPSSSKKMLSCRSQPHLASSPVEAASASHTCPPHLAAQRIWMRIAGALKSKDEEASDVFVDVSDTRGKRGGTKRVWKRRTSQGIGEKTCA</sequence>
<keyword evidence="2" id="KW-1185">Reference proteome</keyword>
<proteinExistence type="predicted"/>
<dbReference type="RefSeq" id="XP_025367557.1">
    <property type="nucleotide sequence ID" value="XM_025511065.1"/>
</dbReference>
<dbReference type="Proteomes" id="UP000245783">
    <property type="component" value="Unassembled WGS sequence"/>
</dbReference>
<dbReference type="GeneID" id="37032935"/>
<dbReference type="EMBL" id="KZ819419">
    <property type="protein sequence ID" value="PWN40397.1"/>
    <property type="molecule type" value="Genomic_DNA"/>
</dbReference>
<accession>A0A316VS20</accession>
<gene>
    <name evidence="1" type="ORF">IE81DRAFT_223447</name>
</gene>